<evidence type="ECO:0000256" key="2">
    <source>
        <dbReference type="ARBA" id="ARBA00022679"/>
    </source>
</evidence>
<accession>A0A3N4YYZ6</accession>
<evidence type="ECO:0000256" key="1">
    <source>
        <dbReference type="ARBA" id="ARBA00022676"/>
    </source>
</evidence>
<organism evidence="3 4">
    <name type="scientific">Georgenia muralis</name>
    <dbReference type="NCBI Taxonomy" id="154117"/>
    <lineage>
        <taxon>Bacteria</taxon>
        <taxon>Bacillati</taxon>
        <taxon>Actinomycetota</taxon>
        <taxon>Actinomycetes</taxon>
        <taxon>Micrococcales</taxon>
        <taxon>Bogoriellaceae</taxon>
        <taxon>Georgenia</taxon>
    </lineage>
</organism>
<keyword evidence="4" id="KW-1185">Reference proteome</keyword>
<dbReference type="GO" id="GO:0005975">
    <property type="term" value="P:carbohydrate metabolic process"/>
    <property type="evidence" value="ECO:0007669"/>
    <property type="project" value="InterPro"/>
</dbReference>
<sequence length="249" mass="28158">MGFGNFLYLLFDAHRRRSLGDGYRVLRPRAMEPWLTAFPALRPLSIDRTEMGRCDRQLGWGFELHNRFGLDFNREQLQAFVRSTLIAGLSGRVGDGEENTVTLNIRRGDYYAVPYFRGTHSMDTPAYIEVALDEAIRTGGRATSLVVVSDGLDWCRSRLDGLLHSFAPSVLYAEGSPLENFRTVATARRLIGTNSTFSYWGAYVNDVLHGPTAQVIMPRFHARVGNDHRAYQLDPRWTIIEDIPGGWNS</sequence>
<dbReference type="GO" id="GO:0008107">
    <property type="term" value="F:galactoside 2-alpha-L-fucosyltransferase activity"/>
    <property type="evidence" value="ECO:0007669"/>
    <property type="project" value="InterPro"/>
</dbReference>
<evidence type="ECO:0000313" key="3">
    <source>
        <dbReference type="EMBL" id="RPF26389.1"/>
    </source>
</evidence>
<keyword evidence="2 3" id="KW-0808">Transferase</keyword>
<dbReference type="EMBL" id="RKRA01000001">
    <property type="protein sequence ID" value="RPF26389.1"/>
    <property type="molecule type" value="Genomic_DNA"/>
</dbReference>
<comment type="caution">
    <text evidence="3">The sequence shown here is derived from an EMBL/GenBank/DDBJ whole genome shotgun (WGS) entry which is preliminary data.</text>
</comment>
<evidence type="ECO:0000313" key="4">
    <source>
        <dbReference type="Proteomes" id="UP000280726"/>
    </source>
</evidence>
<dbReference type="Proteomes" id="UP000280726">
    <property type="component" value="Unassembled WGS sequence"/>
</dbReference>
<dbReference type="InterPro" id="IPR002516">
    <property type="entry name" value="Glyco_trans_11"/>
</dbReference>
<dbReference type="RefSeq" id="WP_211338719.1">
    <property type="nucleotide sequence ID" value="NZ_RKRA01000001.1"/>
</dbReference>
<reference evidence="3 4" key="1">
    <citation type="submission" date="2018-11" db="EMBL/GenBank/DDBJ databases">
        <title>Sequencing the genomes of 1000 actinobacteria strains.</title>
        <authorList>
            <person name="Klenk H.-P."/>
        </authorList>
    </citation>
    <scope>NUCLEOTIDE SEQUENCE [LARGE SCALE GENOMIC DNA]</scope>
    <source>
        <strain evidence="3 4">DSM 14418</strain>
    </source>
</reference>
<proteinExistence type="predicted"/>
<dbReference type="PANTHER" id="PTHR11927">
    <property type="entry name" value="GALACTOSIDE 2-L-FUCOSYLTRANSFERASE"/>
    <property type="match status" value="1"/>
</dbReference>
<dbReference type="Pfam" id="PF01531">
    <property type="entry name" value="Glyco_transf_11"/>
    <property type="match status" value="1"/>
</dbReference>
<dbReference type="GO" id="GO:0016020">
    <property type="term" value="C:membrane"/>
    <property type="evidence" value="ECO:0007669"/>
    <property type="project" value="InterPro"/>
</dbReference>
<name>A0A3N4YYZ6_9MICO</name>
<dbReference type="AlphaFoldDB" id="A0A3N4YYZ6"/>
<keyword evidence="1" id="KW-0328">Glycosyltransferase</keyword>
<protein>
    <submittedName>
        <fullName evidence="3">Glycosyl transferase family 11</fullName>
    </submittedName>
</protein>
<dbReference type="PANTHER" id="PTHR11927:SF9">
    <property type="entry name" value="L-FUCOSYLTRANSFERASE"/>
    <property type="match status" value="1"/>
</dbReference>
<gene>
    <name evidence="3" type="ORF">EDD32_0828</name>
</gene>